<feature type="domain" description="HAMP" evidence="16">
    <location>
        <begin position="182"/>
        <end position="234"/>
    </location>
</feature>
<dbReference type="PRINTS" id="PR00344">
    <property type="entry name" value="BCTRLSENSOR"/>
</dbReference>
<protein>
    <recommendedName>
        <fullName evidence="3">histidine kinase</fullName>
        <ecNumber evidence="3">2.7.13.3</ecNumber>
    </recommendedName>
</protein>
<evidence type="ECO:0000256" key="1">
    <source>
        <dbReference type="ARBA" id="ARBA00000085"/>
    </source>
</evidence>
<evidence type="ECO:0000256" key="10">
    <source>
        <dbReference type="ARBA" id="ARBA00022840"/>
    </source>
</evidence>
<dbReference type="FunFam" id="1.10.287.130:FF:000001">
    <property type="entry name" value="Two-component sensor histidine kinase"/>
    <property type="match status" value="1"/>
</dbReference>
<reference evidence="17 18" key="1">
    <citation type="submission" date="2017-08" db="EMBL/GenBank/DDBJ databases">
        <authorList>
            <person name="de Groot N.N."/>
        </authorList>
    </citation>
    <scope>NUCLEOTIDE SEQUENCE [LARGE SCALE GENOMIC DNA]</scope>
    <source>
        <strain evidence="17 18">JC228</strain>
    </source>
</reference>
<keyword evidence="14" id="KW-0175">Coiled coil</keyword>
<dbReference type="Pfam" id="PF00512">
    <property type="entry name" value="HisKA"/>
    <property type="match status" value="1"/>
</dbReference>
<dbReference type="InterPro" id="IPR003661">
    <property type="entry name" value="HisK_dim/P_dom"/>
</dbReference>
<dbReference type="InterPro" id="IPR036097">
    <property type="entry name" value="HisK_dim/P_sf"/>
</dbReference>
<evidence type="ECO:0000256" key="2">
    <source>
        <dbReference type="ARBA" id="ARBA00004651"/>
    </source>
</evidence>
<keyword evidence="5" id="KW-0597">Phosphoprotein</keyword>
<dbReference type="SUPFAM" id="SSF55874">
    <property type="entry name" value="ATPase domain of HSP90 chaperone/DNA topoisomerase II/histidine kinase"/>
    <property type="match status" value="1"/>
</dbReference>
<dbReference type="SMART" id="SM00388">
    <property type="entry name" value="HisKA"/>
    <property type="match status" value="1"/>
</dbReference>
<dbReference type="EC" id="2.7.13.3" evidence="3"/>
<dbReference type="SMART" id="SM00304">
    <property type="entry name" value="HAMP"/>
    <property type="match status" value="1"/>
</dbReference>
<dbReference type="InterPro" id="IPR004358">
    <property type="entry name" value="Sig_transdc_His_kin-like_C"/>
</dbReference>
<evidence type="ECO:0000313" key="18">
    <source>
        <dbReference type="Proteomes" id="UP000219546"/>
    </source>
</evidence>
<dbReference type="EMBL" id="OAOP01000009">
    <property type="protein sequence ID" value="SNX74446.1"/>
    <property type="molecule type" value="Genomic_DNA"/>
</dbReference>
<keyword evidence="7" id="KW-0812">Transmembrane</keyword>
<keyword evidence="13" id="KW-0472">Membrane</keyword>
<evidence type="ECO:0000256" key="11">
    <source>
        <dbReference type="ARBA" id="ARBA00022989"/>
    </source>
</evidence>
<dbReference type="Gene3D" id="1.10.287.130">
    <property type="match status" value="1"/>
</dbReference>
<dbReference type="SMART" id="SM00387">
    <property type="entry name" value="HATPase_c"/>
    <property type="match status" value="1"/>
</dbReference>
<dbReference type="SUPFAM" id="SSF158472">
    <property type="entry name" value="HAMP domain-like"/>
    <property type="match status" value="1"/>
</dbReference>
<evidence type="ECO:0000256" key="12">
    <source>
        <dbReference type="ARBA" id="ARBA00023012"/>
    </source>
</evidence>
<proteinExistence type="predicted"/>
<dbReference type="InterPro" id="IPR003594">
    <property type="entry name" value="HATPase_dom"/>
</dbReference>
<dbReference type="GO" id="GO:0000155">
    <property type="term" value="F:phosphorelay sensor kinase activity"/>
    <property type="evidence" value="ECO:0007669"/>
    <property type="project" value="InterPro"/>
</dbReference>
<dbReference type="FunFam" id="3.30.565.10:FF:000006">
    <property type="entry name" value="Sensor histidine kinase WalK"/>
    <property type="match status" value="1"/>
</dbReference>
<keyword evidence="9 17" id="KW-0418">Kinase</keyword>
<dbReference type="InterPro" id="IPR036890">
    <property type="entry name" value="HATPase_C_sf"/>
</dbReference>
<dbReference type="InterPro" id="IPR050398">
    <property type="entry name" value="HssS/ArlS-like"/>
</dbReference>
<accession>A0A285D525</accession>
<keyword evidence="6" id="KW-0808">Transferase</keyword>
<evidence type="ECO:0000256" key="5">
    <source>
        <dbReference type="ARBA" id="ARBA00022553"/>
    </source>
</evidence>
<evidence type="ECO:0000313" key="17">
    <source>
        <dbReference type="EMBL" id="SNX74446.1"/>
    </source>
</evidence>
<dbReference type="CDD" id="cd06225">
    <property type="entry name" value="HAMP"/>
    <property type="match status" value="1"/>
</dbReference>
<feature type="domain" description="Histidine kinase" evidence="15">
    <location>
        <begin position="242"/>
        <end position="457"/>
    </location>
</feature>
<dbReference type="CDD" id="cd00082">
    <property type="entry name" value="HisKA"/>
    <property type="match status" value="1"/>
</dbReference>
<dbReference type="PANTHER" id="PTHR45528:SF1">
    <property type="entry name" value="SENSOR HISTIDINE KINASE CPXA"/>
    <property type="match status" value="1"/>
</dbReference>
<keyword evidence="10" id="KW-0067">ATP-binding</keyword>
<evidence type="ECO:0000259" key="15">
    <source>
        <dbReference type="PROSITE" id="PS50109"/>
    </source>
</evidence>
<comment type="subcellular location">
    <subcellularLocation>
        <location evidence="2">Cell membrane</location>
        <topology evidence="2">Multi-pass membrane protein</topology>
    </subcellularLocation>
</comment>
<keyword evidence="12" id="KW-0902">Two-component regulatory system</keyword>
<comment type="catalytic activity">
    <reaction evidence="1">
        <text>ATP + protein L-histidine = ADP + protein N-phospho-L-histidine.</text>
        <dbReference type="EC" id="2.7.13.3"/>
    </reaction>
</comment>
<dbReference type="PROSITE" id="PS50885">
    <property type="entry name" value="HAMP"/>
    <property type="match status" value="1"/>
</dbReference>
<dbReference type="RefSeq" id="WP_179714338.1">
    <property type="nucleotide sequence ID" value="NZ_JBEPMQ010000009.1"/>
</dbReference>
<dbReference type="PROSITE" id="PS50109">
    <property type="entry name" value="HIS_KIN"/>
    <property type="match status" value="1"/>
</dbReference>
<evidence type="ECO:0000256" key="13">
    <source>
        <dbReference type="ARBA" id="ARBA00023136"/>
    </source>
</evidence>
<evidence type="ECO:0000256" key="4">
    <source>
        <dbReference type="ARBA" id="ARBA00022475"/>
    </source>
</evidence>
<keyword evidence="4" id="KW-1003">Cell membrane</keyword>
<keyword evidence="18" id="KW-1185">Reference proteome</keyword>
<evidence type="ECO:0000259" key="16">
    <source>
        <dbReference type="PROSITE" id="PS50885"/>
    </source>
</evidence>
<keyword evidence="11" id="KW-1133">Transmembrane helix</keyword>
<dbReference type="InterPro" id="IPR003660">
    <property type="entry name" value="HAMP_dom"/>
</dbReference>
<dbReference type="Proteomes" id="UP000219546">
    <property type="component" value="Unassembled WGS sequence"/>
</dbReference>
<dbReference type="CDD" id="cd00075">
    <property type="entry name" value="HATPase"/>
    <property type="match status" value="1"/>
</dbReference>
<keyword evidence="8" id="KW-0547">Nucleotide-binding</keyword>
<organism evidence="17 18">
    <name type="scientific">Bacillus oleivorans</name>
    <dbReference type="NCBI Taxonomy" id="1448271"/>
    <lineage>
        <taxon>Bacteria</taxon>
        <taxon>Bacillati</taxon>
        <taxon>Bacillota</taxon>
        <taxon>Bacilli</taxon>
        <taxon>Bacillales</taxon>
        <taxon>Bacillaceae</taxon>
        <taxon>Bacillus</taxon>
    </lineage>
</organism>
<sequence length="459" mass="52659">MNKLSIKLGLSFFIIFFGIIVFLLYFLHHSMVETQVEGEMSSLQLRGNSHRDVLEQTFNQDTIEHVLLMESASDTIAVISDGEGNILDSSDTVTPIMEDMIQNTNIETIMFSKEAFIETDFWESPFLATVSSFQNQEQPYFLFMFKTTENLRMLMHEMNQHFMYGAMISLVVTILVIYFLTNIITKPLLKMKQATERLSVGDFSVELPEFRDDELGKLSKAIHKLADDLKELTENRKEFLASISHELRTPLTYIKGYADVCRKGLISDKEKEKYLLVIFKEAERVSRLVHDLFELAKIDQNEFSIQRSKVSINDLVHNLYERFRPAVAEEGKKLDFEVHGEIWAFIDPIRIEQCLVNLLDNAKKYSLPNSIIGLEVYEKKRTIHIEVKNQSYPIDSRQLPRLFDRFYRIDSSRSRKLGGSGLGLSVVKEVIDAHGGTVFVSENEGIITVQLTLPGGSVL</sequence>
<dbReference type="AlphaFoldDB" id="A0A285D525"/>
<evidence type="ECO:0000256" key="6">
    <source>
        <dbReference type="ARBA" id="ARBA00022679"/>
    </source>
</evidence>
<evidence type="ECO:0000256" key="14">
    <source>
        <dbReference type="SAM" id="Coils"/>
    </source>
</evidence>
<evidence type="ECO:0000256" key="8">
    <source>
        <dbReference type="ARBA" id="ARBA00022741"/>
    </source>
</evidence>
<dbReference type="SUPFAM" id="SSF47384">
    <property type="entry name" value="Homodimeric domain of signal transducing histidine kinase"/>
    <property type="match status" value="1"/>
</dbReference>
<dbReference type="Pfam" id="PF00672">
    <property type="entry name" value="HAMP"/>
    <property type="match status" value="1"/>
</dbReference>
<dbReference type="Pfam" id="PF02518">
    <property type="entry name" value="HATPase_c"/>
    <property type="match status" value="1"/>
</dbReference>
<evidence type="ECO:0000256" key="3">
    <source>
        <dbReference type="ARBA" id="ARBA00012438"/>
    </source>
</evidence>
<gene>
    <name evidence="17" type="ORF">SAMN05877753_109106</name>
</gene>
<dbReference type="Gene3D" id="6.10.340.10">
    <property type="match status" value="1"/>
</dbReference>
<dbReference type="Gene3D" id="3.30.565.10">
    <property type="entry name" value="Histidine kinase-like ATPase, C-terminal domain"/>
    <property type="match status" value="1"/>
</dbReference>
<dbReference type="PANTHER" id="PTHR45528">
    <property type="entry name" value="SENSOR HISTIDINE KINASE CPXA"/>
    <property type="match status" value="1"/>
</dbReference>
<dbReference type="InterPro" id="IPR005467">
    <property type="entry name" value="His_kinase_dom"/>
</dbReference>
<dbReference type="GO" id="GO:0005886">
    <property type="term" value="C:plasma membrane"/>
    <property type="evidence" value="ECO:0007669"/>
    <property type="project" value="UniProtKB-SubCell"/>
</dbReference>
<evidence type="ECO:0000256" key="9">
    <source>
        <dbReference type="ARBA" id="ARBA00022777"/>
    </source>
</evidence>
<dbReference type="GO" id="GO:0005524">
    <property type="term" value="F:ATP binding"/>
    <property type="evidence" value="ECO:0007669"/>
    <property type="project" value="UniProtKB-KW"/>
</dbReference>
<name>A0A285D525_9BACI</name>
<evidence type="ECO:0000256" key="7">
    <source>
        <dbReference type="ARBA" id="ARBA00022692"/>
    </source>
</evidence>
<feature type="coiled-coil region" evidence="14">
    <location>
        <begin position="215"/>
        <end position="242"/>
    </location>
</feature>